<evidence type="ECO:0000313" key="2">
    <source>
        <dbReference type="EMBL" id="KAK8860889.1"/>
    </source>
</evidence>
<dbReference type="EMBL" id="JAPFFF010000018">
    <property type="protein sequence ID" value="KAK8860889.1"/>
    <property type="molecule type" value="Genomic_DNA"/>
</dbReference>
<keyword evidence="3" id="KW-1185">Reference proteome</keyword>
<evidence type="ECO:0008006" key="4">
    <source>
        <dbReference type="Google" id="ProtNLM"/>
    </source>
</evidence>
<gene>
    <name evidence="2" type="ORF">M9Y10_012581</name>
</gene>
<comment type="caution">
    <text evidence="2">The sequence shown here is derived from an EMBL/GenBank/DDBJ whole genome shotgun (WGS) entry which is preliminary data.</text>
</comment>
<evidence type="ECO:0000313" key="3">
    <source>
        <dbReference type="Proteomes" id="UP001470230"/>
    </source>
</evidence>
<dbReference type="SUPFAM" id="SSF46934">
    <property type="entry name" value="UBA-like"/>
    <property type="match status" value="1"/>
</dbReference>
<dbReference type="Proteomes" id="UP001470230">
    <property type="component" value="Unassembled WGS sequence"/>
</dbReference>
<evidence type="ECO:0000256" key="1">
    <source>
        <dbReference type="SAM" id="MobiDB-lite"/>
    </source>
</evidence>
<organism evidence="2 3">
    <name type="scientific">Tritrichomonas musculus</name>
    <dbReference type="NCBI Taxonomy" id="1915356"/>
    <lineage>
        <taxon>Eukaryota</taxon>
        <taxon>Metamonada</taxon>
        <taxon>Parabasalia</taxon>
        <taxon>Tritrichomonadida</taxon>
        <taxon>Tritrichomonadidae</taxon>
        <taxon>Tritrichomonas</taxon>
    </lineage>
</organism>
<dbReference type="Pfam" id="PF14555">
    <property type="entry name" value="UBA_4"/>
    <property type="match status" value="1"/>
</dbReference>
<feature type="region of interest" description="Disordered" evidence="1">
    <location>
        <begin position="89"/>
        <end position="118"/>
    </location>
</feature>
<reference evidence="2 3" key="1">
    <citation type="submission" date="2024-04" db="EMBL/GenBank/DDBJ databases">
        <title>Tritrichomonas musculus Genome.</title>
        <authorList>
            <person name="Alves-Ferreira E."/>
            <person name="Grigg M."/>
            <person name="Lorenzi H."/>
            <person name="Galac M."/>
        </authorList>
    </citation>
    <scope>NUCLEOTIDE SEQUENCE [LARGE SCALE GENOMIC DNA]</scope>
    <source>
        <strain evidence="2 3">EAF2021</strain>
    </source>
</reference>
<sequence>MSEEDIQEFMNITLQDRRTAMYCLQRHNGNLNLAISYWFDNSYRIQIPSDFMNENSQSSTSNTRTSENQSQTPNQILSALQSSLQILSTNRRRRDEAQASTFDNQSANPPPANPPDLTARLTRDLTRYKKSDPSIFIPYGLPISEKPVQFDDHHSKTSNEDMPNFEKLYSCIECKNVRCIVWKDGISLDSKFYPKSDPKCHEAMKQVKKNLLPTALIPNIGMVDLDIDFKSTKYQSEK</sequence>
<protein>
    <recommendedName>
        <fullName evidence="4">UBA domain-containing protein</fullName>
    </recommendedName>
</protein>
<proteinExistence type="predicted"/>
<accession>A0ABR2ICU3</accession>
<dbReference type="Gene3D" id="1.10.8.10">
    <property type="entry name" value="DNA helicase RuvA subunit, C-terminal domain"/>
    <property type="match status" value="1"/>
</dbReference>
<feature type="region of interest" description="Disordered" evidence="1">
    <location>
        <begin position="54"/>
        <end position="73"/>
    </location>
</feature>
<dbReference type="InterPro" id="IPR009060">
    <property type="entry name" value="UBA-like_sf"/>
</dbReference>
<name>A0ABR2ICU3_9EUKA</name>